<keyword evidence="4 8" id="KW-0812">Transmembrane</keyword>
<comment type="caution">
    <text evidence="14">The sequence shown here is derived from an EMBL/GenBank/DDBJ whole genome shotgun (WGS) entry which is preliminary data.</text>
</comment>
<gene>
    <name evidence="14" type="ORF">CA260_03260</name>
</gene>
<sequence length="702" mass="75975">MSEHPSWEHAPVKARPLPCLIALALYAAASPTLATDAVLTFPAIVITAPMQESPLTVVTDPKAPRQPVPASDGADFLKSIPGFSTIRKGGSNGDPMLRGMAGSRLNLLVDGGQIGGGCPSRMDPPTAYISPQLYDRVTVIKGPQTVLYGPGNSAGTVLFERDFKRYTKADASLEGSLLGGSAGRNDQMIDVRAGTSDVYMNVSANHTHAQDYEDGDGNRVHSSWDRWNADAAVGWTPDDNTRVELSAGKGNGQAAYAFSGMDGAQFLRESAGLKIEHDRPDAVFSHLEAQLYYNYADHVMDNYTLRHPDPSSMMPMAMASDVDRKTVGGRVVGTFDWTEAWKLQAGIDGSSSVHTSRMGGPPGGMLPDYRTQPRVRDARMDMLGAFGELNWNVAERERWIAGARIDRAQTRGYDLPDNTSMSGMGGMMNMGGMGPARHNVDASRSQTLPSGFLRYERDLAAMPATFYAGIGHVERFPDYWELFGGHADKTLTSFEQLKPEKTTQLDIGLQYHDSQLKAWVSGYAGVVNDFILMDYGSGMSAGKASNVDARIAGAEAGLVYSLAERWKADATLAWTWGENRSERRPLPQMPPLEARFGLTYDTGVWSVGGLWRLAAAQNRVAVGEGNIVGQDLGPSAGFGVFSLNGGYRIDRATTVTAGIDNLFDKTYAEHVNAASAGLVGYVNTVRVNEPGRTFWLKLDVKY</sequence>
<feature type="region of interest" description="Disordered" evidence="10">
    <location>
        <begin position="350"/>
        <end position="369"/>
    </location>
</feature>
<evidence type="ECO:0000256" key="4">
    <source>
        <dbReference type="ARBA" id="ARBA00022692"/>
    </source>
</evidence>
<dbReference type="EMBL" id="NFZS01000001">
    <property type="protein sequence ID" value="RAO76942.1"/>
    <property type="molecule type" value="Genomic_DNA"/>
</dbReference>
<dbReference type="InterPro" id="IPR039426">
    <property type="entry name" value="TonB-dep_rcpt-like"/>
</dbReference>
<keyword evidence="5 9" id="KW-0798">TonB box</keyword>
<dbReference type="Pfam" id="PF00593">
    <property type="entry name" value="TonB_dep_Rec_b-barrel"/>
    <property type="match status" value="1"/>
</dbReference>
<keyword evidence="11" id="KW-0732">Signal</keyword>
<dbReference type="PANTHER" id="PTHR30069">
    <property type="entry name" value="TONB-DEPENDENT OUTER MEMBRANE RECEPTOR"/>
    <property type="match status" value="1"/>
</dbReference>
<keyword evidence="2 8" id="KW-0813">Transport</keyword>
<reference evidence="14 15" key="1">
    <citation type="journal article" date="2018" name="Genet. Mol. Biol.">
        <title>The genome sequence of Dyella jiangningensis FCAV SCS01 from a lignocellulose-decomposing microbial consortium metagenome reveals potential for biotechnological applications.</title>
        <authorList>
            <person name="Desiderato J.G."/>
            <person name="Alvarenga D.O."/>
            <person name="Constancio M.T.L."/>
            <person name="Alves L.M.C."/>
            <person name="Varani A.M."/>
        </authorList>
    </citation>
    <scope>NUCLEOTIDE SEQUENCE [LARGE SCALE GENOMIC DNA]</scope>
    <source>
        <strain evidence="14 15">FCAV SCS01</strain>
    </source>
</reference>
<evidence type="ECO:0000256" key="6">
    <source>
        <dbReference type="ARBA" id="ARBA00023136"/>
    </source>
</evidence>
<dbReference type="PANTHER" id="PTHR30069:SF49">
    <property type="entry name" value="OUTER MEMBRANE PROTEIN C"/>
    <property type="match status" value="1"/>
</dbReference>
<dbReference type="PROSITE" id="PS52016">
    <property type="entry name" value="TONB_DEPENDENT_REC_3"/>
    <property type="match status" value="1"/>
</dbReference>
<dbReference type="InterPro" id="IPR012910">
    <property type="entry name" value="Plug_dom"/>
</dbReference>
<evidence type="ECO:0000256" key="2">
    <source>
        <dbReference type="ARBA" id="ARBA00022448"/>
    </source>
</evidence>
<evidence type="ECO:0000256" key="10">
    <source>
        <dbReference type="SAM" id="MobiDB-lite"/>
    </source>
</evidence>
<dbReference type="AlphaFoldDB" id="A0A328P7X9"/>
<dbReference type="GO" id="GO:0044718">
    <property type="term" value="P:siderophore transmembrane transport"/>
    <property type="evidence" value="ECO:0007669"/>
    <property type="project" value="TreeGrafter"/>
</dbReference>
<evidence type="ECO:0000259" key="12">
    <source>
        <dbReference type="Pfam" id="PF00593"/>
    </source>
</evidence>
<evidence type="ECO:0000313" key="15">
    <source>
        <dbReference type="Proteomes" id="UP000248926"/>
    </source>
</evidence>
<dbReference type="GO" id="GO:0015344">
    <property type="term" value="F:siderophore uptake transmembrane transporter activity"/>
    <property type="evidence" value="ECO:0007669"/>
    <property type="project" value="TreeGrafter"/>
</dbReference>
<feature type="signal peptide" evidence="11">
    <location>
        <begin position="1"/>
        <end position="34"/>
    </location>
</feature>
<dbReference type="OrthoDB" id="5332150at2"/>
<keyword evidence="7 8" id="KW-0998">Cell outer membrane</keyword>
<organism evidence="14 15">
    <name type="scientific">Dyella jiangningensis</name>
    <dbReference type="NCBI Taxonomy" id="1379159"/>
    <lineage>
        <taxon>Bacteria</taxon>
        <taxon>Pseudomonadati</taxon>
        <taxon>Pseudomonadota</taxon>
        <taxon>Gammaproteobacteria</taxon>
        <taxon>Lysobacterales</taxon>
        <taxon>Rhodanobacteraceae</taxon>
        <taxon>Dyella</taxon>
    </lineage>
</organism>
<evidence type="ECO:0000256" key="5">
    <source>
        <dbReference type="ARBA" id="ARBA00023077"/>
    </source>
</evidence>
<dbReference type="InterPro" id="IPR010100">
    <property type="entry name" value="TonB-dep_Cu_rcpt"/>
</dbReference>
<evidence type="ECO:0000313" key="14">
    <source>
        <dbReference type="EMBL" id="RAO76942.1"/>
    </source>
</evidence>
<dbReference type="GO" id="GO:0009279">
    <property type="term" value="C:cell outer membrane"/>
    <property type="evidence" value="ECO:0007669"/>
    <property type="project" value="UniProtKB-SubCell"/>
</dbReference>
<evidence type="ECO:0000256" key="8">
    <source>
        <dbReference type="PROSITE-ProRule" id="PRU01360"/>
    </source>
</evidence>
<dbReference type="SUPFAM" id="SSF56935">
    <property type="entry name" value="Porins"/>
    <property type="match status" value="1"/>
</dbReference>
<evidence type="ECO:0000256" key="9">
    <source>
        <dbReference type="RuleBase" id="RU003357"/>
    </source>
</evidence>
<keyword evidence="14" id="KW-0675">Receptor</keyword>
<proteinExistence type="inferred from homology"/>
<dbReference type="CDD" id="cd01347">
    <property type="entry name" value="ligand_gated_channel"/>
    <property type="match status" value="1"/>
</dbReference>
<comment type="similarity">
    <text evidence="8 9">Belongs to the TonB-dependent receptor family.</text>
</comment>
<dbReference type="InterPro" id="IPR036942">
    <property type="entry name" value="Beta-barrel_TonB_sf"/>
</dbReference>
<accession>A0A328P7X9</accession>
<feature type="domain" description="TonB-dependent receptor plug" evidence="13">
    <location>
        <begin position="54"/>
        <end position="156"/>
    </location>
</feature>
<name>A0A328P7X9_9GAMM</name>
<protein>
    <submittedName>
        <fullName evidence="14">TonB-dependent copper receptor</fullName>
    </submittedName>
</protein>
<feature type="domain" description="TonB-dependent receptor-like beta-barrel" evidence="12">
    <location>
        <begin position="210"/>
        <end position="662"/>
    </location>
</feature>
<evidence type="ECO:0000256" key="3">
    <source>
        <dbReference type="ARBA" id="ARBA00022452"/>
    </source>
</evidence>
<evidence type="ECO:0000256" key="7">
    <source>
        <dbReference type="ARBA" id="ARBA00023237"/>
    </source>
</evidence>
<dbReference type="Proteomes" id="UP000248926">
    <property type="component" value="Unassembled WGS sequence"/>
</dbReference>
<dbReference type="InterPro" id="IPR037066">
    <property type="entry name" value="Plug_dom_sf"/>
</dbReference>
<dbReference type="NCBIfam" id="TIGR01778">
    <property type="entry name" value="TonB-copper"/>
    <property type="match status" value="1"/>
</dbReference>
<dbReference type="Pfam" id="PF07715">
    <property type="entry name" value="Plug"/>
    <property type="match status" value="1"/>
</dbReference>
<dbReference type="Gene3D" id="2.40.170.20">
    <property type="entry name" value="TonB-dependent receptor, beta-barrel domain"/>
    <property type="match status" value="1"/>
</dbReference>
<comment type="subcellular location">
    <subcellularLocation>
        <location evidence="1 8">Cell outer membrane</location>
        <topology evidence="1 8">Multi-pass membrane protein</topology>
    </subcellularLocation>
</comment>
<keyword evidence="15" id="KW-1185">Reference proteome</keyword>
<evidence type="ECO:0000256" key="1">
    <source>
        <dbReference type="ARBA" id="ARBA00004571"/>
    </source>
</evidence>
<keyword evidence="3 8" id="KW-1134">Transmembrane beta strand</keyword>
<evidence type="ECO:0000256" key="11">
    <source>
        <dbReference type="SAM" id="SignalP"/>
    </source>
</evidence>
<dbReference type="Gene3D" id="2.170.130.10">
    <property type="entry name" value="TonB-dependent receptor, plug domain"/>
    <property type="match status" value="1"/>
</dbReference>
<dbReference type="RefSeq" id="WP_111981003.1">
    <property type="nucleotide sequence ID" value="NZ_NFZS01000001.1"/>
</dbReference>
<keyword evidence="6 8" id="KW-0472">Membrane</keyword>
<feature type="chain" id="PRO_5016368674" evidence="11">
    <location>
        <begin position="35"/>
        <end position="702"/>
    </location>
</feature>
<dbReference type="InterPro" id="IPR000531">
    <property type="entry name" value="Beta-barrel_TonB"/>
</dbReference>
<evidence type="ECO:0000259" key="13">
    <source>
        <dbReference type="Pfam" id="PF07715"/>
    </source>
</evidence>